<evidence type="ECO:0000313" key="1">
    <source>
        <dbReference type="EMBL" id="SCG38902.1"/>
    </source>
</evidence>
<keyword evidence="2" id="KW-1185">Reference proteome</keyword>
<dbReference type="Proteomes" id="UP000198215">
    <property type="component" value="Chromosome I"/>
</dbReference>
<name>A0A1C5GYL8_9ACTN</name>
<evidence type="ECO:0000313" key="2">
    <source>
        <dbReference type="Proteomes" id="UP000198215"/>
    </source>
</evidence>
<protein>
    <submittedName>
        <fullName evidence="1">Uncharacterized protein</fullName>
    </submittedName>
</protein>
<sequence>MSEAVRARRLVLALEMVLVVVAGLGFALDSDISLHLSDLAENFSAWHPEQGTEM</sequence>
<dbReference type="EMBL" id="LT607753">
    <property type="protein sequence ID" value="SCG38902.1"/>
    <property type="molecule type" value="Genomic_DNA"/>
</dbReference>
<reference evidence="2" key="1">
    <citation type="submission" date="2016-06" db="EMBL/GenBank/DDBJ databases">
        <authorList>
            <person name="Varghese N."/>
            <person name="Submissions Spin"/>
        </authorList>
    </citation>
    <scope>NUCLEOTIDE SEQUENCE [LARGE SCALE GENOMIC DNA]</scope>
    <source>
        <strain evidence="2">DSM 45161</strain>
    </source>
</reference>
<gene>
    <name evidence="1" type="ORF">GA0070614_0575</name>
</gene>
<organism evidence="1 2">
    <name type="scientific">Micromonospora coxensis</name>
    <dbReference type="NCBI Taxonomy" id="356852"/>
    <lineage>
        <taxon>Bacteria</taxon>
        <taxon>Bacillati</taxon>
        <taxon>Actinomycetota</taxon>
        <taxon>Actinomycetes</taxon>
        <taxon>Micromonosporales</taxon>
        <taxon>Micromonosporaceae</taxon>
        <taxon>Micromonospora</taxon>
    </lineage>
</organism>
<proteinExistence type="predicted"/>
<dbReference type="AlphaFoldDB" id="A0A1C5GYL8"/>
<accession>A0A1C5GYL8</accession>
<dbReference type="RefSeq" id="WP_157744907.1">
    <property type="nucleotide sequence ID" value="NZ_LT607753.1"/>
</dbReference>